<evidence type="ECO:0000259" key="3">
    <source>
        <dbReference type="SMART" id="SM01218"/>
    </source>
</evidence>
<evidence type="ECO:0000256" key="1">
    <source>
        <dbReference type="ARBA" id="ARBA00022884"/>
    </source>
</evidence>
<dbReference type="GO" id="GO:0003723">
    <property type="term" value="F:RNA binding"/>
    <property type="evidence" value="ECO:0007669"/>
    <property type="project" value="UniProtKB-KW"/>
</dbReference>
<dbReference type="SMART" id="SM01218">
    <property type="entry name" value="FoP_duplication"/>
    <property type="match status" value="1"/>
</dbReference>
<accession>A0A4Q0A022</accession>
<feature type="compositionally biased region" description="Acidic residues" evidence="2">
    <location>
        <begin position="135"/>
        <end position="146"/>
    </location>
</feature>
<name>A0A4Q0A022_9FUNG</name>
<gene>
    <name evidence="4" type="ORF">BJ085DRAFT_33040</name>
</gene>
<feature type="compositionally biased region" description="Basic and acidic residues" evidence="2">
    <location>
        <begin position="124"/>
        <end position="134"/>
    </location>
</feature>
<feature type="compositionally biased region" description="Polar residues" evidence="2">
    <location>
        <begin position="62"/>
        <end position="73"/>
    </location>
</feature>
<protein>
    <recommendedName>
        <fullName evidence="3">Chromatin target of PRMT1 protein C-terminal domain-containing protein</fullName>
    </recommendedName>
</protein>
<evidence type="ECO:0000313" key="5">
    <source>
        <dbReference type="Proteomes" id="UP000268162"/>
    </source>
</evidence>
<dbReference type="InterPro" id="IPR025715">
    <property type="entry name" value="FoP_C"/>
</dbReference>
<reference evidence="5" key="1">
    <citation type="journal article" date="2018" name="Nat. Microbiol.">
        <title>Leveraging single-cell genomics to expand the fungal tree of life.</title>
        <authorList>
            <person name="Ahrendt S.R."/>
            <person name="Quandt C.A."/>
            <person name="Ciobanu D."/>
            <person name="Clum A."/>
            <person name="Salamov A."/>
            <person name="Andreopoulos B."/>
            <person name="Cheng J.F."/>
            <person name="Woyke T."/>
            <person name="Pelin A."/>
            <person name="Henrissat B."/>
            <person name="Reynolds N.K."/>
            <person name="Benny G.L."/>
            <person name="Smith M.E."/>
            <person name="James T.Y."/>
            <person name="Grigoriev I.V."/>
        </authorList>
    </citation>
    <scope>NUCLEOTIDE SEQUENCE [LARGE SCALE GENOMIC DNA]</scope>
    <source>
        <strain evidence="5">RSA 468</strain>
    </source>
</reference>
<feature type="compositionally biased region" description="Basic residues" evidence="2">
    <location>
        <begin position="89"/>
        <end position="100"/>
    </location>
</feature>
<proteinExistence type="predicted"/>
<feature type="region of interest" description="Disordered" evidence="2">
    <location>
        <begin position="1"/>
        <end position="146"/>
    </location>
</feature>
<dbReference type="STRING" id="215637.A0A4Q0A022"/>
<dbReference type="AlphaFoldDB" id="A0A4Q0A022"/>
<organism evidence="4 5">
    <name type="scientific">Dimargaris cristalligena</name>
    <dbReference type="NCBI Taxonomy" id="215637"/>
    <lineage>
        <taxon>Eukaryota</taxon>
        <taxon>Fungi</taxon>
        <taxon>Fungi incertae sedis</taxon>
        <taxon>Zoopagomycota</taxon>
        <taxon>Kickxellomycotina</taxon>
        <taxon>Dimargaritomycetes</taxon>
        <taxon>Dimargaritales</taxon>
        <taxon>Dimargaritaceae</taxon>
        <taxon>Dimargaris</taxon>
    </lineage>
</organism>
<dbReference type="EMBL" id="ML002332">
    <property type="protein sequence ID" value="RKP38761.1"/>
    <property type="molecule type" value="Genomic_DNA"/>
</dbReference>
<feature type="compositionally biased region" description="Basic and acidic residues" evidence="2">
    <location>
        <begin position="1"/>
        <end position="18"/>
    </location>
</feature>
<dbReference type="Proteomes" id="UP000268162">
    <property type="component" value="Unassembled WGS sequence"/>
</dbReference>
<feature type="compositionally biased region" description="Basic and acidic residues" evidence="2">
    <location>
        <begin position="101"/>
        <end position="112"/>
    </location>
</feature>
<keyword evidence="5" id="KW-1185">Reference proteome</keyword>
<keyword evidence="1" id="KW-0694">RNA-binding</keyword>
<dbReference type="Pfam" id="PF13865">
    <property type="entry name" value="FoP_duplication"/>
    <property type="match status" value="1"/>
</dbReference>
<feature type="domain" description="Chromatin target of PRMT1 protein C-terminal" evidence="3">
    <location>
        <begin position="58"/>
        <end position="146"/>
    </location>
</feature>
<evidence type="ECO:0000256" key="2">
    <source>
        <dbReference type="SAM" id="MobiDB-lite"/>
    </source>
</evidence>
<sequence>MKNRRGAEPTTKKDRRTIVEQSLNKSAGRRGRPGRTSGQADAATTPGTSSKIIKKAIRNVIASKSQSAASPRQSIKAKKPASASGAKKAGSRSRRSGKGTKKPEAKPASKDNLDEDLDSYMMQDEGHAKNKLDADLDDYMGDAPEA</sequence>
<evidence type="ECO:0000313" key="4">
    <source>
        <dbReference type="EMBL" id="RKP38761.1"/>
    </source>
</evidence>